<keyword evidence="2" id="KW-0808">Transferase</keyword>
<gene>
    <name evidence="2" type="ORF">E0H75_41285</name>
</gene>
<evidence type="ECO:0000313" key="2">
    <source>
        <dbReference type="EMBL" id="TCC36698.1"/>
    </source>
</evidence>
<proteinExistence type="predicted"/>
<accession>A0A4R0IYK0</accession>
<name>A0A4R0IYK0_9ACTN</name>
<dbReference type="RefSeq" id="WP_131519188.1">
    <property type="nucleotide sequence ID" value="NZ_SJKD01000016.1"/>
</dbReference>
<feature type="domain" description="Aminoglycoside phosphotransferase" evidence="1">
    <location>
        <begin position="57"/>
        <end position="231"/>
    </location>
</feature>
<keyword evidence="3" id="KW-1185">Reference proteome</keyword>
<dbReference type="InterPro" id="IPR002575">
    <property type="entry name" value="Aminoglycoside_PTrfase"/>
</dbReference>
<dbReference type="SUPFAM" id="SSF56112">
    <property type="entry name" value="Protein kinase-like (PK-like)"/>
    <property type="match status" value="1"/>
</dbReference>
<evidence type="ECO:0000313" key="3">
    <source>
        <dbReference type="Proteomes" id="UP000293342"/>
    </source>
</evidence>
<dbReference type="EMBL" id="SJKD01000016">
    <property type="protein sequence ID" value="TCC36698.1"/>
    <property type="molecule type" value="Genomic_DNA"/>
</dbReference>
<evidence type="ECO:0000259" key="1">
    <source>
        <dbReference type="Pfam" id="PF01636"/>
    </source>
</evidence>
<sequence length="302" mass="32897">MTETAVEAAATAGRDLGLTVTDPTVLYSAFSVVVHLKPSPVVARVPMNLPDYLMEREATAVRQQRELDVAGWLVDQGKPVTSPSALVPRKPVQKDGLSMTFWQYVEEDKSVEPDYVAWTARAAELHAILAGYPRELPWLTPLLAVPSGIETLEAVPGLLEQEDVDRARAEWAVLAPVLTSRAGFEAVFPSATIQTIHGDAPSYNVIPTKDGVLWSDFEDTTLGPIEWDQAGFGPELGRVYDQAAVALGRPQLDEAVQRVMDVARVMQVLVCTPLVPRLPDLADGIRMFAAQWRDMPFAGGLG</sequence>
<comment type="caution">
    <text evidence="2">The sequence shown here is derived from an EMBL/GenBank/DDBJ whole genome shotgun (WGS) entry which is preliminary data.</text>
</comment>
<dbReference type="GO" id="GO:0016740">
    <property type="term" value="F:transferase activity"/>
    <property type="evidence" value="ECO:0007669"/>
    <property type="project" value="UniProtKB-KW"/>
</dbReference>
<dbReference type="AlphaFoldDB" id="A0A4R0IYK0"/>
<protein>
    <submittedName>
        <fullName evidence="2">Aminoglycoside phosphotransferase family protein</fullName>
    </submittedName>
</protein>
<dbReference type="InterPro" id="IPR011009">
    <property type="entry name" value="Kinase-like_dom_sf"/>
</dbReference>
<dbReference type="Pfam" id="PF01636">
    <property type="entry name" value="APH"/>
    <property type="match status" value="1"/>
</dbReference>
<dbReference type="Proteomes" id="UP000293342">
    <property type="component" value="Unassembled WGS sequence"/>
</dbReference>
<organism evidence="2 3">
    <name type="scientific">Kribbella capetownensis</name>
    <dbReference type="NCBI Taxonomy" id="1572659"/>
    <lineage>
        <taxon>Bacteria</taxon>
        <taxon>Bacillati</taxon>
        <taxon>Actinomycetota</taxon>
        <taxon>Actinomycetes</taxon>
        <taxon>Propionibacteriales</taxon>
        <taxon>Kribbellaceae</taxon>
        <taxon>Kribbella</taxon>
    </lineage>
</organism>
<dbReference type="OrthoDB" id="115252at2"/>
<reference evidence="2 3" key="1">
    <citation type="submission" date="2019-02" db="EMBL/GenBank/DDBJ databases">
        <title>Kribbella capetownensis sp. nov. and Kribbella speibonae sp. nov., isolated from soil.</title>
        <authorList>
            <person name="Curtis S.M."/>
            <person name="Norton I."/>
            <person name="Everest G.J."/>
            <person name="Meyers P.R."/>
        </authorList>
    </citation>
    <scope>NUCLEOTIDE SEQUENCE [LARGE SCALE GENOMIC DNA]</scope>
    <source>
        <strain evidence="2 3">YM53</strain>
    </source>
</reference>